<feature type="region of interest" description="Disordered" evidence="1">
    <location>
        <begin position="351"/>
        <end position="370"/>
    </location>
</feature>
<organism evidence="3 4">
    <name type="scientific">Streptomyces coeruleorubidus</name>
    <dbReference type="NCBI Taxonomy" id="116188"/>
    <lineage>
        <taxon>Bacteria</taxon>
        <taxon>Bacillati</taxon>
        <taxon>Actinomycetota</taxon>
        <taxon>Actinomycetes</taxon>
        <taxon>Kitasatosporales</taxon>
        <taxon>Streptomycetaceae</taxon>
        <taxon>Streptomyces</taxon>
    </lineage>
</organism>
<evidence type="ECO:0000259" key="2">
    <source>
        <dbReference type="Pfam" id="PF00652"/>
    </source>
</evidence>
<protein>
    <submittedName>
        <fullName evidence="3">Ricin-type beta-trefoil lectin domain protein</fullName>
    </submittedName>
</protein>
<dbReference type="Proteomes" id="UP001305002">
    <property type="component" value="Chromosome"/>
</dbReference>
<dbReference type="PROSITE" id="PS50231">
    <property type="entry name" value="RICIN_B_LECTIN"/>
    <property type="match status" value="1"/>
</dbReference>
<proteinExistence type="predicted"/>
<dbReference type="SUPFAM" id="SSF50370">
    <property type="entry name" value="Ricin B-like lectins"/>
    <property type="match status" value="1"/>
</dbReference>
<feature type="domain" description="Ricin B lectin" evidence="2">
    <location>
        <begin position="379"/>
        <end position="497"/>
    </location>
</feature>
<evidence type="ECO:0000256" key="1">
    <source>
        <dbReference type="SAM" id="MobiDB-lite"/>
    </source>
</evidence>
<feature type="compositionally biased region" description="Low complexity" evidence="1">
    <location>
        <begin position="354"/>
        <end position="370"/>
    </location>
</feature>
<reference evidence="3 4" key="1">
    <citation type="journal article" date="2021" name="J. Microbiol. Biotechnol.">
        <title>An Efficient Markerless Deletion System Suitable for the Industrial Strains of Streptomyces.</title>
        <authorList>
            <person name="Dong J."/>
            <person name="Wei J."/>
            <person name="Li H."/>
            <person name="Zhao S."/>
            <person name="Guan W."/>
        </authorList>
    </citation>
    <scope>NUCLEOTIDE SEQUENCE [LARGE SCALE GENOMIC DNA]</scope>
    <source>
        <strain evidence="3 4">CICC 11043</strain>
    </source>
</reference>
<name>A0ABZ0KKC7_STRC4</name>
<gene>
    <name evidence="3" type="ORF">R5U08_31015</name>
</gene>
<feature type="compositionally biased region" description="Pro residues" evidence="1">
    <location>
        <begin position="1"/>
        <end position="15"/>
    </location>
</feature>
<dbReference type="InterPro" id="IPR000772">
    <property type="entry name" value="Ricin_B_lectin"/>
</dbReference>
<dbReference type="EMBL" id="CP137524">
    <property type="protein sequence ID" value="WOT38308.1"/>
    <property type="molecule type" value="Genomic_DNA"/>
</dbReference>
<feature type="region of interest" description="Disordered" evidence="1">
    <location>
        <begin position="497"/>
        <end position="618"/>
    </location>
</feature>
<dbReference type="Pfam" id="PF00652">
    <property type="entry name" value="Ricin_B_lectin"/>
    <property type="match status" value="1"/>
</dbReference>
<feature type="compositionally biased region" description="Basic and acidic residues" evidence="1">
    <location>
        <begin position="512"/>
        <end position="553"/>
    </location>
</feature>
<dbReference type="InterPro" id="IPR035992">
    <property type="entry name" value="Ricin_B-like_lectins"/>
</dbReference>
<dbReference type="Gene3D" id="2.80.10.50">
    <property type="match status" value="1"/>
</dbReference>
<reference evidence="3 4" key="2">
    <citation type="journal article" date="2024" name="Microb. Biotechnol.">
        <title>The involvement of multiple ABC transporters in daunorubicin efflux in Streptomyces coeruleorubidus.</title>
        <authorList>
            <person name="Dong J."/>
            <person name="Ning J."/>
            <person name="Tian Y."/>
            <person name="Li H."/>
            <person name="Chen H."/>
            <person name="Guan W."/>
        </authorList>
    </citation>
    <scope>NUCLEOTIDE SEQUENCE [LARGE SCALE GENOMIC DNA]</scope>
    <source>
        <strain evidence="3 4">CICC 11043</strain>
    </source>
</reference>
<feature type="region of interest" description="Disordered" evidence="1">
    <location>
        <begin position="1"/>
        <end position="33"/>
    </location>
</feature>
<accession>A0ABZ0KKC7</accession>
<keyword evidence="4" id="KW-1185">Reference proteome</keyword>
<evidence type="ECO:0000313" key="4">
    <source>
        <dbReference type="Proteomes" id="UP001305002"/>
    </source>
</evidence>
<dbReference type="RefSeq" id="WP_317927184.1">
    <property type="nucleotide sequence ID" value="NZ_CP137524.1"/>
</dbReference>
<evidence type="ECO:0000313" key="3">
    <source>
        <dbReference type="EMBL" id="WOT38308.1"/>
    </source>
</evidence>
<sequence length="639" mass="66956">MQSPHPPRPPYPPRPGTGSANSDRDLLARAGDPGEGPRAAALLLARHWRAAYEYAVICLASSQDSASMAAAAAFRRELARPGGGALRPRLLAAVRDTVGEWAADDGISGVLPELRKPVGARGLRAARPTTPERRRLAERAFRSLPGASQCLLWHTEVEAEHISVPAGLLGVDVRTASTALEQAREQFRAGCVRAHRELAPTQECRFYNRLLDVPMRRGGALLPDVQRHLMACRYCRHAAEQLSHFEGGLAELLVETVLGWGARRYLESRPGRDGGRSALPAAPAGGRHRLPAHALAAGGRPGPSRRHTKALVAAVGVTSLVLLATLLAARGWTEEGGTVAPQATWGAVSGHSVAPDSAGSSSAGLPSAASAGRTVEVARGRLRNLDADLCLDARGGRARADARAVLASCSAAGPLQWSYQDDGMLRSAADPTLCLGSDTAKGSVVLAGCLVHAGVVRYDLTVRGELLPRGGRGLAVAHGKGRNVIVAGRDGSEAQRWVLEPEVALGGDAGEPGERRGRDAPRKSGQKESGQESGRRESRQEESRQEESRRESVPYDGAPPGRLPEPPRSESGELPQEGYETRFAQADCCDAAEPGRAPDDTGAPGTDVLGPAPHADVLGSAPATATAAVSTTARSVALP</sequence>